<dbReference type="GO" id="GO:0004066">
    <property type="term" value="F:asparagine synthase (glutamine-hydrolyzing) activity"/>
    <property type="evidence" value="ECO:0007669"/>
    <property type="project" value="UniProtKB-EC"/>
</dbReference>
<comment type="pathway">
    <text evidence="1">Amino-acid biosynthesis; L-asparagine biosynthesis; L-asparagine from L-aspartate (L-Gln route): step 1/1.</text>
</comment>
<name>I4B120_TURPD</name>
<dbReference type="InterPro" id="IPR014729">
    <property type="entry name" value="Rossmann-like_a/b/a_fold"/>
</dbReference>
<evidence type="ECO:0000313" key="11">
    <source>
        <dbReference type="EMBL" id="AFM10977.1"/>
    </source>
</evidence>
<dbReference type="OrthoDB" id="9763290at2"/>
<dbReference type="CDD" id="cd01991">
    <property type="entry name" value="Asn_synthase_B_C"/>
    <property type="match status" value="1"/>
</dbReference>
<dbReference type="InterPro" id="IPR001962">
    <property type="entry name" value="Asn_synthase"/>
</dbReference>
<feature type="active site" description="For GATase activity" evidence="8">
    <location>
        <position position="2"/>
    </location>
</feature>
<evidence type="ECO:0000256" key="7">
    <source>
        <dbReference type="ARBA" id="ARBA00048741"/>
    </source>
</evidence>
<sequence>MCSIAGIVSIDPSIRIPALERRLSVINDLLRHRGPDGQGIWVNPRENVGLAHTRLSIIDLETGQQPMHTENGFSITFNGEIYNFPELRQELGADKFRTHSDTEVLLRAYEKWGAGCLDRLRGMFAFAIWDHNRQELFCARDRFGIKPFYYTIVEGKMYFASEAKALLPFLPSLEADAHGLKDYLTFQFCLDSKTLFKDVQILQPAHSLTVRNGQLLIHKYWEVYYHIDFDHTAHYFAERTKELLHESIKLHCRSDVPVGAYVSGGVDSTSIAAIAVGLGGVSPDFKGFTGKFAGYGAEFDESQYARDACNQFGIELHEIDIDYMDFSDNFRNIIYHLDSPVAGPGSFPQYMVSALAAKHRKVVLGGQGGDEIFGGYVRYLIGYFEQCIKGAIDGTLSQGNFVVTYESIIPNLVNLRNYKPMLKEFFSQGMFDSLDKRYYHLINRAPTLKDEIQWSELGEYSPFESFQRVFLSSNVQKEAYFDSMTHFDFKTLLPALLQVEDRMSMAHGLESRVPLLDHKLVELAATIPADIKFKDGTLKRIYSMAVDEYLPPSIKNRKNKMGFPVPINRWFANELNSYVKDIFSEQKARQRSLFNSDLILQNLQNESQFSRKLWGLLSLEVWHQEFIDKAPEYRKLVSGLS</sequence>
<evidence type="ECO:0000256" key="1">
    <source>
        <dbReference type="ARBA" id="ARBA00005187"/>
    </source>
</evidence>
<evidence type="ECO:0000256" key="9">
    <source>
        <dbReference type="PIRSR" id="PIRSR001589-2"/>
    </source>
</evidence>
<dbReference type="KEGG" id="tpx:Turpa_0317"/>
<dbReference type="Gene3D" id="3.60.20.10">
    <property type="entry name" value="Glutamine Phosphoribosylpyrophosphate, subunit 1, domain 1"/>
    <property type="match status" value="1"/>
</dbReference>
<evidence type="ECO:0000256" key="4">
    <source>
        <dbReference type="ARBA" id="ARBA00022741"/>
    </source>
</evidence>
<keyword evidence="8" id="KW-0028">Amino-acid biosynthesis</keyword>
<dbReference type="Proteomes" id="UP000006048">
    <property type="component" value="Chromosome"/>
</dbReference>
<dbReference type="HOGENOM" id="CLU_014658_3_1_12"/>
<dbReference type="SUPFAM" id="SSF52402">
    <property type="entry name" value="Adenine nucleotide alpha hydrolases-like"/>
    <property type="match status" value="1"/>
</dbReference>
<dbReference type="Gene3D" id="3.40.50.620">
    <property type="entry name" value="HUPs"/>
    <property type="match status" value="1"/>
</dbReference>
<dbReference type="STRING" id="869212.Turpa_0317"/>
<dbReference type="InterPro" id="IPR029055">
    <property type="entry name" value="Ntn_hydrolases_N"/>
</dbReference>
<evidence type="ECO:0000256" key="3">
    <source>
        <dbReference type="ARBA" id="ARBA00012737"/>
    </source>
</evidence>
<dbReference type="InterPro" id="IPR033738">
    <property type="entry name" value="AsnB_N"/>
</dbReference>
<evidence type="ECO:0000256" key="2">
    <source>
        <dbReference type="ARBA" id="ARBA00005752"/>
    </source>
</evidence>
<dbReference type="InterPro" id="IPR006426">
    <property type="entry name" value="Asn_synth_AEB"/>
</dbReference>
<evidence type="ECO:0000259" key="10">
    <source>
        <dbReference type="PROSITE" id="PS51278"/>
    </source>
</evidence>
<evidence type="ECO:0000256" key="6">
    <source>
        <dbReference type="ARBA" id="ARBA00022962"/>
    </source>
</evidence>
<dbReference type="InterPro" id="IPR051786">
    <property type="entry name" value="ASN_synthetase/amidase"/>
</dbReference>
<evidence type="ECO:0000256" key="8">
    <source>
        <dbReference type="PIRSR" id="PIRSR001589-1"/>
    </source>
</evidence>
<dbReference type="CDD" id="cd00712">
    <property type="entry name" value="AsnB"/>
    <property type="match status" value="1"/>
</dbReference>
<evidence type="ECO:0000313" key="12">
    <source>
        <dbReference type="Proteomes" id="UP000006048"/>
    </source>
</evidence>
<accession>I4B120</accession>
<dbReference type="SUPFAM" id="SSF56235">
    <property type="entry name" value="N-terminal nucleophile aminohydrolases (Ntn hydrolases)"/>
    <property type="match status" value="1"/>
</dbReference>
<keyword evidence="4 9" id="KW-0547">Nucleotide-binding</keyword>
<dbReference type="RefSeq" id="WP_014801497.1">
    <property type="nucleotide sequence ID" value="NC_018020.1"/>
</dbReference>
<comment type="similarity">
    <text evidence="2">Belongs to the asparagine synthetase family.</text>
</comment>
<dbReference type="GO" id="GO:0006529">
    <property type="term" value="P:asparagine biosynthetic process"/>
    <property type="evidence" value="ECO:0007669"/>
    <property type="project" value="UniProtKB-KW"/>
</dbReference>
<dbReference type="PATRIC" id="fig|869212.3.peg.280"/>
<comment type="catalytic activity">
    <reaction evidence="7">
        <text>L-aspartate + L-glutamine + ATP + H2O = L-asparagine + L-glutamate + AMP + diphosphate + H(+)</text>
        <dbReference type="Rhea" id="RHEA:12228"/>
        <dbReference type="ChEBI" id="CHEBI:15377"/>
        <dbReference type="ChEBI" id="CHEBI:15378"/>
        <dbReference type="ChEBI" id="CHEBI:29985"/>
        <dbReference type="ChEBI" id="CHEBI:29991"/>
        <dbReference type="ChEBI" id="CHEBI:30616"/>
        <dbReference type="ChEBI" id="CHEBI:33019"/>
        <dbReference type="ChEBI" id="CHEBI:58048"/>
        <dbReference type="ChEBI" id="CHEBI:58359"/>
        <dbReference type="ChEBI" id="CHEBI:456215"/>
        <dbReference type="EC" id="6.3.5.4"/>
    </reaction>
</comment>
<dbReference type="GO" id="GO:0005524">
    <property type="term" value="F:ATP binding"/>
    <property type="evidence" value="ECO:0007669"/>
    <property type="project" value="UniProtKB-KW"/>
</dbReference>
<keyword evidence="12" id="KW-1185">Reference proteome</keyword>
<dbReference type="Pfam" id="PF13537">
    <property type="entry name" value="GATase_7"/>
    <property type="match status" value="1"/>
</dbReference>
<proteinExistence type="inferred from homology"/>
<dbReference type="EMBL" id="CP002959">
    <property type="protein sequence ID" value="AFM10977.1"/>
    <property type="molecule type" value="Genomic_DNA"/>
</dbReference>
<dbReference type="PANTHER" id="PTHR43284">
    <property type="entry name" value="ASPARAGINE SYNTHETASE (GLUTAMINE-HYDROLYZING)"/>
    <property type="match status" value="1"/>
</dbReference>
<dbReference type="PANTHER" id="PTHR43284:SF1">
    <property type="entry name" value="ASPARAGINE SYNTHETASE"/>
    <property type="match status" value="1"/>
</dbReference>
<organism evidence="11 12">
    <name type="scientific">Turneriella parva (strain ATCC BAA-1111 / DSM 21527 / NCTC 11395 / H)</name>
    <name type="common">Leptospira parva</name>
    <dbReference type="NCBI Taxonomy" id="869212"/>
    <lineage>
        <taxon>Bacteria</taxon>
        <taxon>Pseudomonadati</taxon>
        <taxon>Spirochaetota</taxon>
        <taxon>Spirochaetia</taxon>
        <taxon>Leptospirales</taxon>
        <taxon>Leptospiraceae</taxon>
        <taxon>Turneriella</taxon>
    </lineage>
</organism>
<keyword evidence="8" id="KW-0061">Asparagine biosynthesis</keyword>
<dbReference type="InterPro" id="IPR017932">
    <property type="entry name" value="GATase_2_dom"/>
</dbReference>
<keyword evidence="6 8" id="KW-0315">Glutamine amidotransferase</keyword>
<protein>
    <recommendedName>
        <fullName evidence="3">asparagine synthase (glutamine-hydrolyzing)</fullName>
        <ecNumber evidence="3">6.3.5.4</ecNumber>
    </recommendedName>
</protein>
<feature type="domain" description="Glutamine amidotransferase type-2" evidence="10">
    <location>
        <begin position="2"/>
        <end position="213"/>
    </location>
</feature>
<dbReference type="NCBIfam" id="TIGR01536">
    <property type="entry name" value="asn_synth_AEB"/>
    <property type="match status" value="1"/>
</dbReference>
<reference evidence="11 12" key="1">
    <citation type="submission" date="2012-06" db="EMBL/GenBank/DDBJ databases">
        <title>The complete chromosome of genome of Turneriella parva DSM 21527.</title>
        <authorList>
            <consortium name="US DOE Joint Genome Institute (JGI-PGF)"/>
            <person name="Lucas S."/>
            <person name="Han J."/>
            <person name="Lapidus A."/>
            <person name="Bruce D."/>
            <person name="Goodwin L."/>
            <person name="Pitluck S."/>
            <person name="Peters L."/>
            <person name="Kyrpides N."/>
            <person name="Mavromatis K."/>
            <person name="Ivanova N."/>
            <person name="Mikhailova N."/>
            <person name="Chertkov O."/>
            <person name="Detter J.C."/>
            <person name="Tapia R."/>
            <person name="Han C."/>
            <person name="Land M."/>
            <person name="Hauser L."/>
            <person name="Markowitz V."/>
            <person name="Cheng J.-F."/>
            <person name="Hugenholtz P."/>
            <person name="Woyke T."/>
            <person name="Wu D."/>
            <person name="Gronow S."/>
            <person name="Wellnitz S."/>
            <person name="Brambilla E."/>
            <person name="Klenk H.-P."/>
            <person name="Eisen J.A."/>
        </authorList>
    </citation>
    <scope>NUCLEOTIDE SEQUENCE [LARGE SCALE GENOMIC DNA]</scope>
    <source>
        <strain evidence="12">ATCC BAA-1111 / DSM 21527 / NCTC 11395 / H</strain>
    </source>
</reference>
<feature type="binding site" evidence="9">
    <location>
        <position position="101"/>
    </location>
    <ligand>
        <name>L-glutamine</name>
        <dbReference type="ChEBI" id="CHEBI:58359"/>
    </ligand>
</feature>
<dbReference type="AlphaFoldDB" id="I4B120"/>
<dbReference type="PROSITE" id="PS51278">
    <property type="entry name" value="GATASE_TYPE_2"/>
    <property type="match status" value="1"/>
</dbReference>
<evidence type="ECO:0000256" key="5">
    <source>
        <dbReference type="ARBA" id="ARBA00022840"/>
    </source>
</evidence>
<dbReference type="EC" id="6.3.5.4" evidence="3"/>
<gene>
    <name evidence="11" type="ordered locus">Turpa_0317</name>
</gene>
<keyword evidence="5 9" id="KW-0067">ATP-binding</keyword>
<dbReference type="GO" id="GO:0005829">
    <property type="term" value="C:cytosol"/>
    <property type="evidence" value="ECO:0007669"/>
    <property type="project" value="TreeGrafter"/>
</dbReference>
<dbReference type="PIRSF" id="PIRSF001589">
    <property type="entry name" value="Asn_synthetase_glu-h"/>
    <property type="match status" value="1"/>
</dbReference>
<dbReference type="Pfam" id="PF00733">
    <property type="entry name" value="Asn_synthase"/>
    <property type="match status" value="1"/>
</dbReference>